<dbReference type="Proteomes" id="UP000034952">
    <property type="component" value="Unassembled WGS sequence"/>
</dbReference>
<reference evidence="1 2" key="1">
    <citation type="journal article" date="2015" name="Nature">
        <title>rRNA introns, odd ribosomes, and small enigmatic genomes across a large radiation of phyla.</title>
        <authorList>
            <person name="Brown C.T."/>
            <person name="Hug L.A."/>
            <person name="Thomas B.C."/>
            <person name="Sharon I."/>
            <person name="Castelle C.J."/>
            <person name="Singh A."/>
            <person name="Wilkins M.J."/>
            <person name="Williams K.H."/>
            <person name="Banfield J.F."/>
        </authorList>
    </citation>
    <scope>NUCLEOTIDE SEQUENCE [LARGE SCALE GENOMIC DNA]</scope>
</reference>
<gene>
    <name evidence="1" type="ORF">UR64_C0017G0005</name>
</gene>
<comment type="caution">
    <text evidence="1">The sequence shown here is derived from an EMBL/GenBank/DDBJ whole genome shotgun (WGS) entry which is preliminary data.</text>
</comment>
<evidence type="ECO:0000313" key="1">
    <source>
        <dbReference type="EMBL" id="KKP65846.1"/>
    </source>
</evidence>
<proteinExistence type="predicted"/>
<name>A0A0G0BQB6_9BACT</name>
<protein>
    <submittedName>
        <fullName evidence="1">Uncharacterized protein</fullName>
    </submittedName>
</protein>
<sequence length="141" mass="16474">MNATVELPKSKVLEIALSSKNYTKAIEYLQRNDVEFIEALNFIKRVQLPKLWEKVIVSLRKKSKIYISGKTPEEKIEIGRTIHMNFFWKIIVNEPDVQDYLQNLSFDEVIAFPEKMNYVELWKTISLNSEVMNVLSPVVPV</sequence>
<evidence type="ECO:0000313" key="2">
    <source>
        <dbReference type="Proteomes" id="UP000034952"/>
    </source>
</evidence>
<organism evidence="1 2">
    <name type="scientific">Candidatus Nomurabacteria bacterium GW2011_GWE1_35_16</name>
    <dbReference type="NCBI Taxonomy" id="1618761"/>
    <lineage>
        <taxon>Bacteria</taxon>
        <taxon>Candidatus Nomuraibacteriota</taxon>
    </lineage>
</organism>
<accession>A0A0G0BQB6</accession>
<dbReference type="EMBL" id="LBPY01000017">
    <property type="protein sequence ID" value="KKP65846.1"/>
    <property type="molecule type" value="Genomic_DNA"/>
</dbReference>
<dbReference type="AlphaFoldDB" id="A0A0G0BQB6"/>